<feature type="transmembrane region" description="Helical" evidence="1">
    <location>
        <begin position="129"/>
        <end position="147"/>
    </location>
</feature>
<dbReference type="GO" id="GO:0016717">
    <property type="term" value="F:oxidoreductase activity, acting on paired donors, with oxidation of a pair of donors resulting in the reduction of molecular oxygen to two molecules of water"/>
    <property type="evidence" value="ECO:0007669"/>
    <property type="project" value="TreeGrafter"/>
</dbReference>
<comment type="caution">
    <text evidence="3">The sequence shown here is derived from an EMBL/GenBank/DDBJ whole genome shotgun (WGS) entry which is preliminary data.</text>
</comment>
<dbReference type="PANTHER" id="PTHR19353">
    <property type="entry name" value="FATTY ACID DESATURASE 2"/>
    <property type="match status" value="1"/>
</dbReference>
<evidence type="ECO:0000313" key="4">
    <source>
        <dbReference type="Proteomes" id="UP000077852"/>
    </source>
</evidence>
<feature type="transmembrane region" description="Helical" evidence="1">
    <location>
        <begin position="153"/>
        <end position="176"/>
    </location>
</feature>
<evidence type="ECO:0000256" key="1">
    <source>
        <dbReference type="SAM" id="Phobius"/>
    </source>
</evidence>
<dbReference type="GO" id="GO:0008610">
    <property type="term" value="P:lipid biosynthetic process"/>
    <property type="evidence" value="ECO:0007669"/>
    <property type="project" value="UniProtKB-ARBA"/>
</dbReference>
<keyword evidence="1" id="KW-0472">Membrane</keyword>
<reference evidence="3 4" key="1">
    <citation type="submission" date="2016-03" db="EMBL/GenBank/DDBJ databases">
        <title>Genome sequence of Variovorax paradoxus KB5.</title>
        <authorList>
            <person name="Jeong H."/>
            <person name="Hong C.E."/>
            <person name="Jo S.H."/>
            <person name="Park J.M."/>
        </authorList>
    </citation>
    <scope>NUCLEOTIDE SEQUENCE [LARGE SCALE GENOMIC DNA]</scope>
    <source>
        <strain evidence="3 4">KB5</strain>
    </source>
</reference>
<keyword evidence="1" id="KW-0812">Transmembrane</keyword>
<gene>
    <name evidence="3" type="ORF">A3K87_07380</name>
</gene>
<dbReference type="PANTHER" id="PTHR19353:SF19">
    <property type="entry name" value="DELTA(5) FATTY ACID DESATURASE C-RELATED"/>
    <property type="match status" value="1"/>
</dbReference>
<organism evidence="3 4">
    <name type="scientific">Variovorax paradoxus</name>
    <dbReference type="NCBI Taxonomy" id="34073"/>
    <lineage>
        <taxon>Bacteria</taxon>
        <taxon>Pseudomonadati</taxon>
        <taxon>Pseudomonadota</taxon>
        <taxon>Betaproteobacteria</taxon>
        <taxon>Burkholderiales</taxon>
        <taxon>Comamonadaceae</taxon>
        <taxon>Variovorax</taxon>
    </lineage>
</organism>
<protein>
    <recommendedName>
        <fullName evidence="2">Fatty acid desaturase domain-containing protein</fullName>
    </recommendedName>
</protein>
<feature type="domain" description="Fatty acid desaturase" evidence="2">
    <location>
        <begin position="5"/>
        <end position="228"/>
    </location>
</feature>
<dbReference type="EMBL" id="LVHG01000024">
    <property type="protein sequence ID" value="OAK66484.1"/>
    <property type="molecule type" value="Genomic_DNA"/>
</dbReference>
<sequence>MVPAIALLSAIAGFGFYVVGTVAHEGFHFTLAESKWRSALLGVWFSSPVLAFLGVGFHLVHASHHRHTNAPEDPDLQLFSQFRSTWSRLLLLRLANNRVYMRVVLSLLLHNRLPEGMSSAFSLADLRRLSWVNLAAQAFWAGLYGAAFVVDPWLGLCTVVLPHAMTAFISAAIVFVQHGDTGDLPADNARTLSSPLATLLMGGTNFHLEHHLYPRVPCWRLQRVHRWLCGTAWAAQQPMQVERSFWRGMLLIRERHAYGSAEPGFRPHPRA</sequence>
<dbReference type="InterPro" id="IPR005804">
    <property type="entry name" value="FA_desaturase_dom"/>
</dbReference>
<dbReference type="Proteomes" id="UP000077852">
    <property type="component" value="Unassembled WGS sequence"/>
</dbReference>
<accession>A0AA91DSB9</accession>
<dbReference type="GO" id="GO:0016020">
    <property type="term" value="C:membrane"/>
    <property type="evidence" value="ECO:0007669"/>
    <property type="project" value="TreeGrafter"/>
</dbReference>
<proteinExistence type="predicted"/>
<dbReference type="Pfam" id="PF00487">
    <property type="entry name" value="FA_desaturase"/>
    <property type="match status" value="1"/>
</dbReference>
<evidence type="ECO:0000259" key="2">
    <source>
        <dbReference type="Pfam" id="PF00487"/>
    </source>
</evidence>
<name>A0AA91DSB9_VARPD</name>
<evidence type="ECO:0000313" key="3">
    <source>
        <dbReference type="EMBL" id="OAK66484.1"/>
    </source>
</evidence>
<dbReference type="AlphaFoldDB" id="A0AA91DSB9"/>
<keyword evidence="1" id="KW-1133">Transmembrane helix</keyword>
<feature type="transmembrane region" description="Helical" evidence="1">
    <location>
        <begin position="39"/>
        <end position="60"/>
    </location>
</feature>
<dbReference type="InterPro" id="IPR012171">
    <property type="entry name" value="Fatty_acid_desaturase"/>
</dbReference>